<dbReference type="GO" id="GO:0003993">
    <property type="term" value="F:acid phosphatase activity"/>
    <property type="evidence" value="ECO:0007669"/>
    <property type="project" value="InterPro"/>
</dbReference>
<dbReference type="SUPFAM" id="SSF49363">
    <property type="entry name" value="Purple acid phosphatase, N-terminal domain"/>
    <property type="match status" value="1"/>
</dbReference>
<dbReference type="Proteomes" id="UP000823896">
    <property type="component" value="Unassembled WGS sequence"/>
</dbReference>
<gene>
    <name evidence="3" type="ORF">H9702_02875</name>
</gene>
<feature type="region of interest" description="Disordered" evidence="1">
    <location>
        <begin position="1"/>
        <end position="25"/>
    </location>
</feature>
<dbReference type="GO" id="GO:0046872">
    <property type="term" value="F:metal ion binding"/>
    <property type="evidence" value="ECO:0007669"/>
    <property type="project" value="InterPro"/>
</dbReference>
<organism evidence="3 4">
    <name type="scientific">Candidatus Merdibacter merdavium</name>
    <dbReference type="NCBI Taxonomy" id="2838692"/>
    <lineage>
        <taxon>Bacteria</taxon>
        <taxon>Bacillati</taxon>
        <taxon>Bacillota</taxon>
        <taxon>Erysipelotrichia</taxon>
        <taxon>Erysipelotrichales</taxon>
        <taxon>Erysipelotrichaceae</taxon>
        <taxon>Merdibacter</taxon>
    </lineage>
</organism>
<dbReference type="Pfam" id="PF16656">
    <property type="entry name" value="Pur_ac_phosph_N"/>
    <property type="match status" value="1"/>
</dbReference>
<dbReference type="AlphaFoldDB" id="A0A9D2SUV5"/>
<reference evidence="3" key="1">
    <citation type="journal article" date="2021" name="PeerJ">
        <title>Extensive microbial diversity within the chicken gut microbiome revealed by metagenomics and culture.</title>
        <authorList>
            <person name="Gilroy R."/>
            <person name="Ravi A."/>
            <person name="Getino M."/>
            <person name="Pursley I."/>
            <person name="Horton D.L."/>
            <person name="Alikhan N.F."/>
            <person name="Baker D."/>
            <person name="Gharbi K."/>
            <person name="Hall N."/>
            <person name="Watson M."/>
            <person name="Adriaenssens E.M."/>
            <person name="Foster-Nyarko E."/>
            <person name="Jarju S."/>
            <person name="Secka A."/>
            <person name="Antonio M."/>
            <person name="Oren A."/>
            <person name="Chaudhuri R.R."/>
            <person name="La Ragione R."/>
            <person name="Hildebrand F."/>
            <person name="Pallen M.J."/>
        </authorList>
    </citation>
    <scope>NUCLEOTIDE SEQUENCE</scope>
    <source>
        <strain evidence="3">CHK187-11901</strain>
    </source>
</reference>
<name>A0A9D2SUV5_9FIRM</name>
<evidence type="ECO:0000256" key="1">
    <source>
        <dbReference type="SAM" id="MobiDB-lite"/>
    </source>
</evidence>
<dbReference type="InterPro" id="IPR008963">
    <property type="entry name" value="Purple_acid_Pase-like_N"/>
</dbReference>
<reference evidence="3" key="2">
    <citation type="submission" date="2021-04" db="EMBL/GenBank/DDBJ databases">
        <authorList>
            <person name="Gilroy R."/>
        </authorList>
    </citation>
    <scope>NUCLEOTIDE SEQUENCE</scope>
    <source>
        <strain evidence="3">CHK187-11901</strain>
    </source>
</reference>
<dbReference type="EMBL" id="DWWM01000016">
    <property type="protein sequence ID" value="HJC36057.1"/>
    <property type="molecule type" value="Genomic_DNA"/>
</dbReference>
<feature type="domain" description="Purple acid phosphatase N-terminal" evidence="2">
    <location>
        <begin position="30"/>
        <end position="118"/>
    </location>
</feature>
<dbReference type="Gene3D" id="2.60.40.380">
    <property type="entry name" value="Purple acid phosphatase-like, N-terminal"/>
    <property type="match status" value="1"/>
</dbReference>
<evidence type="ECO:0000259" key="2">
    <source>
        <dbReference type="Pfam" id="PF16656"/>
    </source>
</evidence>
<accession>A0A9D2SUV5</accession>
<evidence type="ECO:0000313" key="3">
    <source>
        <dbReference type="EMBL" id="HJC36057.1"/>
    </source>
</evidence>
<protein>
    <submittedName>
        <fullName evidence="3">Fibronectin type III domain-containing protein</fullName>
    </submittedName>
</protein>
<sequence length="119" mass="13149">MNTQAYTPVHAETQSEETETARSGETVQKSVILMIGSDETSRNLTWYANVEEAGSVQWAKQSDMQDGLFPAQYNEVAATSIAANDEGFYSNQATMTGLEENTTYVYRVVNGDTISQIYT</sequence>
<dbReference type="InterPro" id="IPR015914">
    <property type="entry name" value="PAPs_N"/>
</dbReference>
<feature type="non-terminal residue" evidence="3">
    <location>
        <position position="119"/>
    </location>
</feature>
<comment type="caution">
    <text evidence="3">The sequence shown here is derived from an EMBL/GenBank/DDBJ whole genome shotgun (WGS) entry which is preliminary data.</text>
</comment>
<evidence type="ECO:0000313" key="4">
    <source>
        <dbReference type="Proteomes" id="UP000823896"/>
    </source>
</evidence>
<proteinExistence type="predicted"/>